<comment type="caution">
    <text evidence="1">The sequence shown here is derived from an EMBL/GenBank/DDBJ whole genome shotgun (WGS) entry which is preliminary data.</text>
</comment>
<dbReference type="Proteomes" id="UP000237000">
    <property type="component" value="Unassembled WGS sequence"/>
</dbReference>
<accession>A0A2P5FM72</accession>
<evidence type="ECO:0000313" key="1">
    <source>
        <dbReference type="EMBL" id="PON98874.1"/>
    </source>
</evidence>
<dbReference type="AlphaFoldDB" id="A0A2P5FM72"/>
<protein>
    <submittedName>
        <fullName evidence="1">Uncharacterized protein</fullName>
    </submittedName>
</protein>
<keyword evidence="2" id="KW-1185">Reference proteome</keyword>
<feature type="non-terminal residue" evidence="1">
    <location>
        <position position="1"/>
    </location>
</feature>
<dbReference type="InParanoid" id="A0A2P5FM72"/>
<name>A0A2P5FM72_TREOI</name>
<evidence type="ECO:0000313" key="2">
    <source>
        <dbReference type="Proteomes" id="UP000237000"/>
    </source>
</evidence>
<gene>
    <name evidence="1" type="ORF">TorRG33x02_051110</name>
</gene>
<proteinExistence type="predicted"/>
<organism evidence="1 2">
    <name type="scientific">Trema orientale</name>
    <name type="common">Charcoal tree</name>
    <name type="synonym">Celtis orientalis</name>
    <dbReference type="NCBI Taxonomy" id="63057"/>
    <lineage>
        <taxon>Eukaryota</taxon>
        <taxon>Viridiplantae</taxon>
        <taxon>Streptophyta</taxon>
        <taxon>Embryophyta</taxon>
        <taxon>Tracheophyta</taxon>
        <taxon>Spermatophyta</taxon>
        <taxon>Magnoliopsida</taxon>
        <taxon>eudicotyledons</taxon>
        <taxon>Gunneridae</taxon>
        <taxon>Pentapetalae</taxon>
        <taxon>rosids</taxon>
        <taxon>fabids</taxon>
        <taxon>Rosales</taxon>
        <taxon>Cannabaceae</taxon>
        <taxon>Trema</taxon>
    </lineage>
</organism>
<dbReference type="EMBL" id="JXTC01000021">
    <property type="protein sequence ID" value="PON98874.1"/>
    <property type="molecule type" value="Genomic_DNA"/>
</dbReference>
<sequence length="92" mass="10124">YQTSILGFLLQCLEKAEEANTSKLSSTPTATECCAGKLDSNFHIIGASKNLLTESIVVVQELDSISKTAVLRMNQISVSLEHRRAKEEQKKV</sequence>
<reference evidence="2" key="1">
    <citation type="submission" date="2016-06" db="EMBL/GenBank/DDBJ databases">
        <title>Parallel loss of symbiosis genes in relatives of nitrogen-fixing non-legume Parasponia.</title>
        <authorList>
            <person name="Van Velzen R."/>
            <person name="Holmer R."/>
            <person name="Bu F."/>
            <person name="Rutten L."/>
            <person name="Van Zeijl A."/>
            <person name="Liu W."/>
            <person name="Santuari L."/>
            <person name="Cao Q."/>
            <person name="Sharma T."/>
            <person name="Shen D."/>
            <person name="Roswanjaya Y."/>
            <person name="Wardhani T."/>
            <person name="Kalhor M.S."/>
            <person name="Jansen J."/>
            <person name="Van den Hoogen J."/>
            <person name="Gungor B."/>
            <person name="Hartog M."/>
            <person name="Hontelez J."/>
            <person name="Verver J."/>
            <person name="Yang W.-C."/>
            <person name="Schijlen E."/>
            <person name="Repin R."/>
            <person name="Schilthuizen M."/>
            <person name="Schranz E."/>
            <person name="Heidstra R."/>
            <person name="Miyata K."/>
            <person name="Fedorova E."/>
            <person name="Kohlen W."/>
            <person name="Bisseling T."/>
            <person name="Smit S."/>
            <person name="Geurts R."/>
        </authorList>
    </citation>
    <scope>NUCLEOTIDE SEQUENCE [LARGE SCALE GENOMIC DNA]</scope>
    <source>
        <strain evidence="2">cv. RG33-2</strain>
    </source>
</reference>